<dbReference type="Pfam" id="PF10722">
    <property type="entry name" value="YbjN"/>
    <property type="match status" value="1"/>
</dbReference>
<keyword evidence="2" id="KW-1185">Reference proteome</keyword>
<protein>
    <recommendedName>
        <fullName evidence="3">Bacterial sensory transduction regulator</fullName>
    </recommendedName>
</protein>
<dbReference type="EMBL" id="CP046455">
    <property type="protein sequence ID" value="QGU07511.1"/>
    <property type="molecule type" value="Genomic_DNA"/>
</dbReference>
<dbReference type="AlphaFoldDB" id="A0A6B8W4P3"/>
<dbReference type="Proteomes" id="UP000424462">
    <property type="component" value="Chromosome"/>
</dbReference>
<evidence type="ECO:0000313" key="1">
    <source>
        <dbReference type="EMBL" id="QGU07511.1"/>
    </source>
</evidence>
<proteinExistence type="predicted"/>
<dbReference type="KEGG" id="cok:COCCU_07890"/>
<evidence type="ECO:0000313" key="2">
    <source>
        <dbReference type="Proteomes" id="UP000424462"/>
    </source>
</evidence>
<name>A0A6B8W4P3_9CORY</name>
<sequence length="165" mass="18385">MTTPEPEREPDTPIAAVTPQRVAEILESEGLQYRLEEAPGPDGEKQMIVRTGFINVAISFAVDADHLIFDSMWRGTPAPEMAPQVVAAVNEWNLTQFTPTLRFFETRGGVLALSASRQANSTHGLSRNQIGAFMMSTLDSVNNCAKWLESQFPELVTWEDQHDEH</sequence>
<organism evidence="1 2">
    <name type="scientific">Corynebacterium occultum</name>
    <dbReference type="NCBI Taxonomy" id="2675219"/>
    <lineage>
        <taxon>Bacteria</taxon>
        <taxon>Bacillati</taxon>
        <taxon>Actinomycetota</taxon>
        <taxon>Actinomycetes</taxon>
        <taxon>Mycobacteriales</taxon>
        <taxon>Corynebacteriaceae</taxon>
        <taxon>Corynebacterium</taxon>
    </lineage>
</organism>
<accession>A0A6B8W4P3</accession>
<evidence type="ECO:0008006" key="3">
    <source>
        <dbReference type="Google" id="ProtNLM"/>
    </source>
</evidence>
<reference evidence="1 2" key="1">
    <citation type="submission" date="2019-11" db="EMBL/GenBank/DDBJ databases">
        <title>Complete genome sequence of Corynebacterium kalinowskii 1959, a novel Corynebacterium species isolated from soil of a small paddock in Vilsendorf, Germany.</title>
        <authorList>
            <person name="Schaffert L."/>
            <person name="Ruwe M."/>
            <person name="Milse J."/>
            <person name="Hanuschka K."/>
            <person name="Ortseifen V."/>
            <person name="Droste J."/>
            <person name="Brandt D."/>
            <person name="Schlueter L."/>
            <person name="Kutter Y."/>
            <person name="Vinke S."/>
            <person name="Viehoefer P."/>
            <person name="Jacob L."/>
            <person name="Luebke N.-C."/>
            <person name="Schulte-Berndt E."/>
            <person name="Hain C."/>
            <person name="Linder M."/>
            <person name="Schmidt P."/>
            <person name="Wollenschlaeger L."/>
            <person name="Luttermann T."/>
            <person name="Thieme E."/>
            <person name="Hassa J."/>
            <person name="Haak M."/>
            <person name="Wittchen M."/>
            <person name="Mentz A."/>
            <person name="Persicke M."/>
            <person name="Busche T."/>
            <person name="Ruckert C."/>
        </authorList>
    </citation>
    <scope>NUCLEOTIDE SEQUENCE [LARGE SCALE GENOMIC DNA]</scope>
    <source>
        <strain evidence="1 2">2039</strain>
    </source>
</reference>
<dbReference type="InterPro" id="IPR019660">
    <property type="entry name" value="Put_sensory_transdc_reg_YbjN"/>
</dbReference>
<dbReference type="RefSeq" id="WP_156231000.1">
    <property type="nucleotide sequence ID" value="NZ_CP046455.1"/>
</dbReference>
<gene>
    <name evidence="1" type="ORF">COCCU_07890</name>
</gene>